<dbReference type="InterPro" id="IPR036793">
    <property type="entry name" value="Asp_carbatrfase_reg_N_sf"/>
</dbReference>
<dbReference type="InterPro" id="IPR002801">
    <property type="entry name" value="Asp_carbamoylTrfase_reg"/>
</dbReference>
<evidence type="ECO:0000313" key="10">
    <source>
        <dbReference type="EMBL" id="MDE4907603.1"/>
    </source>
</evidence>
<keyword evidence="6 7" id="KW-0665">Pyrimidine biosynthesis</keyword>
<evidence type="ECO:0000259" key="8">
    <source>
        <dbReference type="Pfam" id="PF01948"/>
    </source>
</evidence>
<keyword evidence="4 7" id="KW-0479">Metal-binding</keyword>
<sequence>MENEPRGLLISPIRDGTVIDHISAGAALTVLRMLDITGQTDEELSIATNVTSMTSGHEGKKDIVKVSNRELSKEEVDRIALISPHATINIIRDYIVVEKKGVEIPKFLSGIIRCTNAGCITNDNEPIKSAFEVTEEGLHCLYCDTVITTNPENHII</sequence>
<feature type="domain" description="Aspartate carbamoyltransferase regulatory subunit N-terminal" evidence="8">
    <location>
        <begin position="9"/>
        <end position="102"/>
    </location>
</feature>
<organism evidence="10 11">
    <name type="scientific">Methanogenium marinum</name>
    <dbReference type="NCBI Taxonomy" id="348610"/>
    <lineage>
        <taxon>Archaea</taxon>
        <taxon>Methanobacteriati</taxon>
        <taxon>Methanobacteriota</taxon>
        <taxon>Stenosarchaea group</taxon>
        <taxon>Methanomicrobia</taxon>
        <taxon>Methanomicrobiales</taxon>
        <taxon>Methanomicrobiaceae</taxon>
        <taxon>Methanogenium</taxon>
    </lineage>
</organism>
<accession>A0A9Q4PXW1</accession>
<evidence type="ECO:0000256" key="6">
    <source>
        <dbReference type="ARBA" id="ARBA00022975"/>
    </source>
</evidence>
<evidence type="ECO:0000256" key="7">
    <source>
        <dbReference type="HAMAP-Rule" id="MF_00002"/>
    </source>
</evidence>
<dbReference type="Pfam" id="PF01948">
    <property type="entry name" value="PyrI"/>
    <property type="match status" value="1"/>
</dbReference>
<dbReference type="GO" id="GO:0046872">
    <property type="term" value="F:metal ion binding"/>
    <property type="evidence" value="ECO:0007669"/>
    <property type="project" value="UniProtKB-KW"/>
</dbReference>
<dbReference type="Gene3D" id="2.30.30.20">
    <property type="entry name" value="Aspartate carbamoyltransferase regulatory subunit, C-terminal domain"/>
    <property type="match status" value="1"/>
</dbReference>
<protein>
    <recommendedName>
        <fullName evidence="3 7">Aspartate carbamoyltransferase regulatory chain</fullName>
    </recommendedName>
</protein>
<keyword evidence="5 7" id="KW-0862">Zinc</keyword>
<feature type="binding site" evidence="7">
    <location>
        <position position="143"/>
    </location>
    <ligand>
        <name>Zn(2+)</name>
        <dbReference type="ChEBI" id="CHEBI:29105"/>
    </ligand>
</feature>
<comment type="similarity">
    <text evidence="2 7">Belongs to the PyrI family.</text>
</comment>
<comment type="caution">
    <text evidence="10">The sequence shown here is derived from an EMBL/GenBank/DDBJ whole genome shotgun (WGS) entry which is preliminary data.</text>
</comment>
<dbReference type="GO" id="GO:0009347">
    <property type="term" value="C:aspartate carbamoyltransferase complex"/>
    <property type="evidence" value="ECO:0007669"/>
    <property type="project" value="InterPro"/>
</dbReference>
<evidence type="ECO:0000256" key="2">
    <source>
        <dbReference type="ARBA" id="ARBA00010498"/>
    </source>
</evidence>
<evidence type="ECO:0000256" key="5">
    <source>
        <dbReference type="ARBA" id="ARBA00022833"/>
    </source>
</evidence>
<feature type="domain" description="Aspartate carbamoyltransferase regulatory subunit C-terminal" evidence="9">
    <location>
        <begin position="109"/>
        <end position="149"/>
    </location>
</feature>
<evidence type="ECO:0000256" key="3">
    <source>
        <dbReference type="ARBA" id="ARBA00021764"/>
    </source>
</evidence>
<keyword evidence="11" id="KW-1185">Reference proteome</keyword>
<feature type="binding site" evidence="7">
    <location>
        <position position="114"/>
    </location>
    <ligand>
        <name>Zn(2+)</name>
        <dbReference type="ChEBI" id="CHEBI:29105"/>
    </ligand>
</feature>
<dbReference type="NCBIfam" id="TIGR00240">
    <property type="entry name" value="ATCase_reg"/>
    <property type="match status" value="1"/>
</dbReference>
<dbReference type="RefSeq" id="WP_274924251.1">
    <property type="nucleotide sequence ID" value="NZ_JAKELO010000002.1"/>
</dbReference>
<dbReference type="AlphaFoldDB" id="A0A9Q4PXW1"/>
<comment type="subunit">
    <text evidence="7">Contains catalytic and regulatory chains.</text>
</comment>
<proteinExistence type="inferred from homology"/>
<reference evidence="10" key="1">
    <citation type="submission" date="2022-01" db="EMBL/GenBank/DDBJ databases">
        <title>Draft genome of Methanogenium marinum DSM 15558.</title>
        <authorList>
            <person name="Chen S.-C."/>
            <person name="You Y.-T."/>
        </authorList>
    </citation>
    <scope>NUCLEOTIDE SEQUENCE</scope>
    <source>
        <strain evidence="10">DSM 15558</strain>
    </source>
</reference>
<keyword evidence="10" id="KW-0808">Transferase</keyword>
<dbReference type="PANTHER" id="PTHR35805:SF1">
    <property type="entry name" value="ASPARTATE CARBAMOYLTRANSFERASE REGULATORY CHAIN"/>
    <property type="match status" value="1"/>
</dbReference>
<dbReference type="Gene3D" id="3.30.70.140">
    <property type="entry name" value="Aspartate carbamoyltransferase regulatory subunit, N-terminal domain"/>
    <property type="match status" value="1"/>
</dbReference>
<comment type="function">
    <text evidence="1 7">Involved in allosteric regulation of aspartate carbamoyltransferase.</text>
</comment>
<dbReference type="PANTHER" id="PTHR35805">
    <property type="entry name" value="ASPARTATE CARBAMOYLTRANSFERASE REGULATORY CHAIN"/>
    <property type="match status" value="1"/>
</dbReference>
<evidence type="ECO:0000256" key="4">
    <source>
        <dbReference type="ARBA" id="ARBA00022723"/>
    </source>
</evidence>
<dbReference type="InterPro" id="IPR020542">
    <property type="entry name" value="Asp_carbamoyltrfase_reg_C"/>
</dbReference>
<comment type="cofactor">
    <cofactor evidence="7">
        <name>Zn(2+)</name>
        <dbReference type="ChEBI" id="CHEBI:29105"/>
    </cofactor>
    <text evidence="7">Binds 1 zinc ion per subunit.</text>
</comment>
<dbReference type="InterPro" id="IPR020545">
    <property type="entry name" value="Asp_carbamoyltransf_reg_N"/>
</dbReference>
<feature type="binding site" evidence="7">
    <location>
        <position position="119"/>
    </location>
    <ligand>
        <name>Zn(2+)</name>
        <dbReference type="ChEBI" id="CHEBI:29105"/>
    </ligand>
</feature>
<dbReference type="HAMAP" id="MF_00002">
    <property type="entry name" value="Asp_carb_tr_reg"/>
    <property type="match status" value="1"/>
</dbReference>
<feature type="binding site" evidence="7">
    <location>
        <position position="140"/>
    </location>
    <ligand>
        <name>Zn(2+)</name>
        <dbReference type="ChEBI" id="CHEBI:29105"/>
    </ligand>
</feature>
<dbReference type="SUPFAM" id="SSF57825">
    <property type="entry name" value="Aspartate carbamoyltransferase, Regulatory-chain, C-terminal domain"/>
    <property type="match status" value="1"/>
</dbReference>
<dbReference type="GO" id="GO:0016740">
    <property type="term" value="F:transferase activity"/>
    <property type="evidence" value="ECO:0007669"/>
    <property type="project" value="UniProtKB-KW"/>
</dbReference>
<evidence type="ECO:0000256" key="1">
    <source>
        <dbReference type="ARBA" id="ARBA00002565"/>
    </source>
</evidence>
<dbReference type="InterPro" id="IPR036792">
    <property type="entry name" value="Asp_carbatrfase_reg_C_sf"/>
</dbReference>
<dbReference type="GO" id="GO:0006207">
    <property type="term" value="P:'de novo' pyrimidine nucleobase biosynthetic process"/>
    <property type="evidence" value="ECO:0007669"/>
    <property type="project" value="InterPro"/>
</dbReference>
<dbReference type="GO" id="GO:0006221">
    <property type="term" value="P:pyrimidine nucleotide biosynthetic process"/>
    <property type="evidence" value="ECO:0007669"/>
    <property type="project" value="UniProtKB-UniRule"/>
</dbReference>
<dbReference type="Pfam" id="PF02748">
    <property type="entry name" value="PyrI_C"/>
    <property type="match status" value="1"/>
</dbReference>
<evidence type="ECO:0000313" key="11">
    <source>
        <dbReference type="Proteomes" id="UP001143747"/>
    </source>
</evidence>
<name>A0A9Q4PXW1_9EURY</name>
<gene>
    <name evidence="7 10" type="primary">pyrI</name>
    <name evidence="10" type="ORF">L0665_03120</name>
</gene>
<evidence type="ECO:0000259" key="9">
    <source>
        <dbReference type="Pfam" id="PF02748"/>
    </source>
</evidence>
<dbReference type="Proteomes" id="UP001143747">
    <property type="component" value="Unassembled WGS sequence"/>
</dbReference>
<dbReference type="EMBL" id="JAKELO010000002">
    <property type="protein sequence ID" value="MDE4907603.1"/>
    <property type="molecule type" value="Genomic_DNA"/>
</dbReference>
<dbReference type="SUPFAM" id="SSF54893">
    <property type="entry name" value="Aspartate carbamoyltransferase, Regulatory-chain, N-terminal domain"/>
    <property type="match status" value="1"/>
</dbReference>